<sequence length="313" mass="35640">MESALCTLLSALVVLLCSSPECKGEDTVSQPAGDVLLTQGDTGKIECNYKTSDSYPYLFWYKQDGRGALEYLLRIVNTGTIDRSSKFNKAKFDAKLNKTSLSLIIQDVDVTDSAVYYCALRPTVTGNTKTLNKKPLEQRQHNTASWTKRSISLQQQQEEQQQQQQQQQQQEEQQQQQQQQQQEDQECKGEDTVSQPAGDILLTQGETANIECTFETNDNAPTLFWYKQEGRGAPKYLMKKTRSVSKWLETDKSPEFKEKRFEVEAQDNSFHLIIQDVDVTDSAVYYCALRPTVTGNTKTLNKNLWSKDNTILQ</sequence>
<dbReference type="InterPro" id="IPR007110">
    <property type="entry name" value="Ig-like_dom"/>
</dbReference>
<proteinExistence type="predicted"/>
<keyword evidence="3" id="KW-0675">Receptor</keyword>
<feature type="compositionally biased region" description="Polar residues" evidence="6">
    <location>
        <begin position="141"/>
        <end position="153"/>
    </location>
</feature>
<reference evidence="10" key="1">
    <citation type="submission" date="2024-04" db="EMBL/GenBank/DDBJ databases">
        <title>Salinicola lusitanus LLJ914,a marine bacterium isolated from the Okinawa Trough.</title>
        <authorList>
            <person name="Li J."/>
        </authorList>
    </citation>
    <scope>NUCLEOTIDE SEQUENCE [LARGE SCALE GENOMIC DNA]</scope>
</reference>
<evidence type="ECO:0000256" key="5">
    <source>
        <dbReference type="ARBA" id="ARBA00043266"/>
    </source>
</evidence>
<dbReference type="Proteomes" id="UP001460270">
    <property type="component" value="Unassembled WGS sequence"/>
</dbReference>
<feature type="signal peptide" evidence="7">
    <location>
        <begin position="1"/>
        <end position="24"/>
    </location>
</feature>
<evidence type="ECO:0000259" key="8">
    <source>
        <dbReference type="PROSITE" id="PS50835"/>
    </source>
</evidence>
<keyword evidence="5" id="KW-0391">Immunity</keyword>
<dbReference type="Pfam" id="PF07686">
    <property type="entry name" value="V-set"/>
    <property type="match status" value="2"/>
</dbReference>
<feature type="region of interest" description="Disordered" evidence="6">
    <location>
        <begin position="128"/>
        <end position="153"/>
    </location>
</feature>
<keyword evidence="2" id="KW-1064">Adaptive immunity</keyword>
<evidence type="ECO:0000256" key="4">
    <source>
        <dbReference type="ARBA" id="ARBA00023319"/>
    </source>
</evidence>
<keyword evidence="1 7" id="KW-0732">Signal</keyword>
<feature type="chain" id="PRO_5043642813" description="Ig-like domain-containing protein" evidence="7">
    <location>
        <begin position="25"/>
        <end position="313"/>
    </location>
</feature>
<keyword evidence="5" id="KW-1279">T cell receptor</keyword>
<comment type="caution">
    <text evidence="9">The sequence shown here is derived from an EMBL/GenBank/DDBJ whole genome shotgun (WGS) entry which is preliminary data.</text>
</comment>
<dbReference type="InterPro" id="IPR013783">
    <property type="entry name" value="Ig-like_fold"/>
</dbReference>
<protein>
    <recommendedName>
        <fullName evidence="8">Ig-like domain-containing protein</fullName>
    </recommendedName>
</protein>
<evidence type="ECO:0000256" key="1">
    <source>
        <dbReference type="ARBA" id="ARBA00022729"/>
    </source>
</evidence>
<dbReference type="Gene3D" id="2.60.40.10">
    <property type="entry name" value="Immunoglobulins"/>
    <property type="match status" value="2"/>
</dbReference>
<organism evidence="9 10">
    <name type="scientific">Mugilogobius chulae</name>
    <name type="common">yellowstripe goby</name>
    <dbReference type="NCBI Taxonomy" id="88201"/>
    <lineage>
        <taxon>Eukaryota</taxon>
        <taxon>Metazoa</taxon>
        <taxon>Chordata</taxon>
        <taxon>Craniata</taxon>
        <taxon>Vertebrata</taxon>
        <taxon>Euteleostomi</taxon>
        <taxon>Actinopterygii</taxon>
        <taxon>Neopterygii</taxon>
        <taxon>Teleostei</taxon>
        <taxon>Neoteleostei</taxon>
        <taxon>Acanthomorphata</taxon>
        <taxon>Gobiaria</taxon>
        <taxon>Gobiiformes</taxon>
        <taxon>Gobioidei</taxon>
        <taxon>Gobiidae</taxon>
        <taxon>Gobionellinae</taxon>
        <taxon>Mugilogobius</taxon>
    </lineage>
</organism>
<dbReference type="SMART" id="SM00406">
    <property type="entry name" value="IGv"/>
    <property type="match status" value="2"/>
</dbReference>
<dbReference type="PANTHER" id="PTHR19367">
    <property type="entry name" value="T-CELL RECEPTOR ALPHA CHAIN V REGION"/>
    <property type="match status" value="1"/>
</dbReference>
<feature type="domain" description="Ig-like" evidence="8">
    <location>
        <begin position="20"/>
        <end position="132"/>
    </location>
</feature>
<accession>A0AAW0MKC1</accession>
<evidence type="ECO:0000313" key="9">
    <source>
        <dbReference type="EMBL" id="KAK7879584.1"/>
    </source>
</evidence>
<dbReference type="GO" id="GO:0042101">
    <property type="term" value="C:T cell receptor complex"/>
    <property type="evidence" value="ECO:0007669"/>
    <property type="project" value="UniProtKB-KW"/>
</dbReference>
<dbReference type="GO" id="GO:0002250">
    <property type="term" value="P:adaptive immune response"/>
    <property type="evidence" value="ECO:0007669"/>
    <property type="project" value="UniProtKB-KW"/>
</dbReference>
<keyword evidence="10" id="KW-1185">Reference proteome</keyword>
<dbReference type="InterPro" id="IPR003599">
    <property type="entry name" value="Ig_sub"/>
</dbReference>
<dbReference type="InterPro" id="IPR051287">
    <property type="entry name" value="TCR_variable_region"/>
</dbReference>
<keyword evidence="4" id="KW-0393">Immunoglobulin domain</keyword>
<dbReference type="AlphaFoldDB" id="A0AAW0MKC1"/>
<dbReference type="SMART" id="SM00409">
    <property type="entry name" value="IG"/>
    <property type="match status" value="2"/>
</dbReference>
<evidence type="ECO:0000256" key="6">
    <source>
        <dbReference type="SAM" id="MobiDB-lite"/>
    </source>
</evidence>
<dbReference type="SUPFAM" id="SSF48726">
    <property type="entry name" value="Immunoglobulin"/>
    <property type="match status" value="2"/>
</dbReference>
<gene>
    <name evidence="9" type="ORF">WMY93_033706</name>
</gene>
<evidence type="ECO:0000256" key="3">
    <source>
        <dbReference type="ARBA" id="ARBA00023170"/>
    </source>
</evidence>
<dbReference type="InterPro" id="IPR013106">
    <property type="entry name" value="Ig_V-set"/>
</dbReference>
<dbReference type="PANTHER" id="PTHR19367:SF18">
    <property type="entry name" value="T CELL RECEPTOR ALPHA VARIABLE 16"/>
    <property type="match status" value="1"/>
</dbReference>
<feature type="domain" description="Ig-like" evidence="8">
    <location>
        <begin position="190"/>
        <end position="301"/>
    </location>
</feature>
<dbReference type="InterPro" id="IPR036179">
    <property type="entry name" value="Ig-like_dom_sf"/>
</dbReference>
<evidence type="ECO:0000256" key="2">
    <source>
        <dbReference type="ARBA" id="ARBA00023130"/>
    </source>
</evidence>
<evidence type="ECO:0000256" key="7">
    <source>
        <dbReference type="SAM" id="SignalP"/>
    </source>
</evidence>
<evidence type="ECO:0000313" key="10">
    <source>
        <dbReference type="Proteomes" id="UP001460270"/>
    </source>
</evidence>
<dbReference type="EMBL" id="JBBPFD010000234">
    <property type="protein sequence ID" value="KAK7879584.1"/>
    <property type="molecule type" value="Genomic_DNA"/>
</dbReference>
<name>A0AAW0MKC1_9GOBI</name>
<dbReference type="SUPFAM" id="SSF81995">
    <property type="entry name" value="beta-sandwich domain of Sec23/24"/>
    <property type="match status" value="1"/>
</dbReference>
<dbReference type="PROSITE" id="PS50835">
    <property type="entry name" value="IG_LIKE"/>
    <property type="match status" value="2"/>
</dbReference>